<accession>A0AAN6UGJ5</accession>
<dbReference type="EMBL" id="MU853418">
    <property type="protein sequence ID" value="KAK4132364.1"/>
    <property type="molecule type" value="Genomic_DNA"/>
</dbReference>
<feature type="compositionally biased region" description="Low complexity" evidence="1">
    <location>
        <begin position="278"/>
        <end position="290"/>
    </location>
</feature>
<reference evidence="2" key="1">
    <citation type="journal article" date="2023" name="Mol. Phylogenet. Evol.">
        <title>Genome-scale phylogeny and comparative genomics of the fungal order Sordariales.</title>
        <authorList>
            <person name="Hensen N."/>
            <person name="Bonometti L."/>
            <person name="Westerberg I."/>
            <person name="Brannstrom I.O."/>
            <person name="Guillou S."/>
            <person name="Cros-Aarteil S."/>
            <person name="Calhoun S."/>
            <person name="Haridas S."/>
            <person name="Kuo A."/>
            <person name="Mondo S."/>
            <person name="Pangilinan J."/>
            <person name="Riley R."/>
            <person name="LaButti K."/>
            <person name="Andreopoulos B."/>
            <person name="Lipzen A."/>
            <person name="Chen C."/>
            <person name="Yan M."/>
            <person name="Daum C."/>
            <person name="Ng V."/>
            <person name="Clum A."/>
            <person name="Steindorff A."/>
            <person name="Ohm R.A."/>
            <person name="Martin F."/>
            <person name="Silar P."/>
            <person name="Natvig D.O."/>
            <person name="Lalanne C."/>
            <person name="Gautier V."/>
            <person name="Ament-Velasquez S.L."/>
            <person name="Kruys A."/>
            <person name="Hutchinson M.I."/>
            <person name="Powell A.J."/>
            <person name="Barry K."/>
            <person name="Miller A.N."/>
            <person name="Grigoriev I.V."/>
            <person name="Debuchy R."/>
            <person name="Gladieux P."/>
            <person name="Hiltunen Thoren M."/>
            <person name="Johannesson H."/>
        </authorList>
    </citation>
    <scope>NUCLEOTIDE SEQUENCE</scope>
    <source>
        <strain evidence="2">CBS 123565</strain>
    </source>
</reference>
<feature type="compositionally biased region" description="Pro residues" evidence="1">
    <location>
        <begin position="334"/>
        <end position="344"/>
    </location>
</feature>
<feature type="region of interest" description="Disordered" evidence="1">
    <location>
        <begin position="78"/>
        <end position="348"/>
    </location>
</feature>
<reference evidence="2" key="2">
    <citation type="submission" date="2023-05" db="EMBL/GenBank/DDBJ databases">
        <authorList>
            <consortium name="Lawrence Berkeley National Laboratory"/>
            <person name="Steindorff A."/>
            <person name="Hensen N."/>
            <person name="Bonometti L."/>
            <person name="Westerberg I."/>
            <person name="Brannstrom I.O."/>
            <person name="Guillou S."/>
            <person name="Cros-Aarteil S."/>
            <person name="Calhoun S."/>
            <person name="Haridas S."/>
            <person name="Kuo A."/>
            <person name="Mondo S."/>
            <person name="Pangilinan J."/>
            <person name="Riley R."/>
            <person name="Labutti K."/>
            <person name="Andreopoulos B."/>
            <person name="Lipzen A."/>
            <person name="Chen C."/>
            <person name="Yanf M."/>
            <person name="Daum C."/>
            <person name="Ng V."/>
            <person name="Clum A."/>
            <person name="Ohm R."/>
            <person name="Martin F."/>
            <person name="Silar P."/>
            <person name="Natvig D."/>
            <person name="Lalanne C."/>
            <person name="Gautier V."/>
            <person name="Ament-Velasquez S.L."/>
            <person name="Kruys A."/>
            <person name="Hutchinson M.I."/>
            <person name="Powell A.J."/>
            <person name="Barry K."/>
            <person name="Miller A.N."/>
            <person name="Grigoriev I.V."/>
            <person name="Debuchy R."/>
            <person name="Gladieux P."/>
            <person name="Thoren M.H."/>
            <person name="Johannesson H."/>
        </authorList>
    </citation>
    <scope>NUCLEOTIDE SEQUENCE</scope>
    <source>
        <strain evidence="2">CBS 123565</strain>
    </source>
</reference>
<feature type="region of interest" description="Disordered" evidence="1">
    <location>
        <begin position="404"/>
        <end position="447"/>
    </location>
</feature>
<evidence type="ECO:0000256" key="1">
    <source>
        <dbReference type="SAM" id="MobiDB-lite"/>
    </source>
</evidence>
<comment type="caution">
    <text evidence="2">The sequence shown here is derived from an EMBL/GenBank/DDBJ whole genome shotgun (WGS) entry which is preliminary data.</text>
</comment>
<gene>
    <name evidence="2" type="ORF">BT67DRAFT_86960</name>
</gene>
<organism evidence="2 3">
    <name type="scientific">Trichocladium antarcticum</name>
    <dbReference type="NCBI Taxonomy" id="1450529"/>
    <lineage>
        <taxon>Eukaryota</taxon>
        <taxon>Fungi</taxon>
        <taxon>Dikarya</taxon>
        <taxon>Ascomycota</taxon>
        <taxon>Pezizomycotina</taxon>
        <taxon>Sordariomycetes</taxon>
        <taxon>Sordariomycetidae</taxon>
        <taxon>Sordariales</taxon>
        <taxon>Chaetomiaceae</taxon>
        <taxon>Trichocladium</taxon>
    </lineage>
</organism>
<dbReference type="AlphaFoldDB" id="A0AAN6UGJ5"/>
<evidence type="ECO:0000313" key="2">
    <source>
        <dbReference type="EMBL" id="KAK4132364.1"/>
    </source>
</evidence>
<feature type="compositionally biased region" description="Polar residues" evidence="1">
    <location>
        <begin position="253"/>
        <end position="263"/>
    </location>
</feature>
<sequence>MATGREKLERQFDRLERLFYKKRATTAQHSFVFGDSPVTPTPFSAPDGFIPTFPQPTFIRPTSSRMVAREEVAWTPRSMRRARSLPESPYTPHLTSPPTPTSGGQPVTLADMTDQCPNIPLRLTSLGPNISPPPSLVGLGPDKPDPLPGLQEFGFPTTPPESEADSSSSRLPWFEPKSSPHHTSLSAWPKTHPNQKHLGTNARDDASVSHPHRHAGIFQQSAREDDPYHRVPQLSPRLVPLPEPSSDELDNGPTVTPQGTRNLRSIKAPSESTKTATRKPTSPSTISTTKRLSDIDPSLHEPSLGDFLTLSDDDIADGNAAPRVRPGASRPPTFGLPPNPPTATTPPRNSHGGYPLLTLCPPLASRPATAAAFEAARIATKYKFDLVYVVNLWPSHMSRSNRLPTFTQLPGTPAATSPARFAAPSPPSSPVSDASRHDSSFETQTPAPLRSAITGRLLAAYGLTTVMGPFRISAPVHQKVLRTDGWLEHRNSGGGFPDEFARGYSCSFYTGHSPARSSGEAGPAISPDGSQHRGMTGTPNRGVVFAAFRLPREDGSVLCSGATELAALHKDAEALVDMVIDFHMNQRKNRTRAPRRCVAGGDGRLGAAKAPLVAV</sequence>
<evidence type="ECO:0000313" key="3">
    <source>
        <dbReference type="Proteomes" id="UP001304895"/>
    </source>
</evidence>
<feature type="region of interest" description="Disordered" evidence="1">
    <location>
        <begin position="515"/>
        <end position="538"/>
    </location>
</feature>
<feature type="compositionally biased region" description="Low complexity" evidence="1">
    <location>
        <begin position="413"/>
        <end position="423"/>
    </location>
</feature>
<protein>
    <submittedName>
        <fullName evidence="2">Uncharacterized protein</fullName>
    </submittedName>
</protein>
<dbReference type="Proteomes" id="UP001304895">
    <property type="component" value="Unassembled WGS sequence"/>
</dbReference>
<keyword evidence="3" id="KW-1185">Reference proteome</keyword>
<name>A0AAN6UGJ5_9PEZI</name>
<proteinExistence type="predicted"/>